<dbReference type="GO" id="GO:0047617">
    <property type="term" value="F:fatty acyl-CoA hydrolase activity"/>
    <property type="evidence" value="ECO:0007669"/>
    <property type="project" value="TreeGrafter"/>
</dbReference>
<evidence type="ECO:0000256" key="1">
    <source>
        <dbReference type="ARBA" id="ARBA00005953"/>
    </source>
</evidence>
<comment type="similarity">
    <text evidence="1">Belongs to the 4-hydroxybenzoyl-CoA thioesterase family.</text>
</comment>
<reference evidence="3" key="1">
    <citation type="submission" date="2018-05" db="EMBL/GenBank/DDBJ databases">
        <authorList>
            <person name="Lanie J.A."/>
            <person name="Ng W.-L."/>
            <person name="Kazmierczak K.M."/>
            <person name="Andrzejewski T.M."/>
            <person name="Davidsen T.M."/>
            <person name="Wayne K.J."/>
            <person name="Tettelin H."/>
            <person name="Glass J.I."/>
            <person name="Rusch D."/>
            <person name="Podicherti R."/>
            <person name="Tsui H.-C.T."/>
            <person name="Winkler M.E."/>
        </authorList>
    </citation>
    <scope>NUCLEOTIDE SEQUENCE</scope>
</reference>
<dbReference type="EMBL" id="UINC01007300">
    <property type="protein sequence ID" value="SVA32545.1"/>
    <property type="molecule type" value="Genomic_DNA"/>
</dbReference>
<dbReference type="AlphaFoldDB" id="A0A381UWP5"/>
<dbReference type="PANTHER" id="PTHR31793:SF27">
    <property type="entry name" value="NOVEL THIOESTERASE SUPERFAMILY DOMAIN AND SAPOSIN A-TYPE DOMAIN CONTAINING PROTEIN (0610012H03RIK)"/>
    <property type="match status" value="1"/>
</dbReference>
<evidence type="ECO:0000256" key="2">
    <source>
        <dbReference type="ARBA" id="ARBA00022801"/>
    </source>
</evidence>
<dbReference type="InterPro" id="IPR029069">
    <property type="entry name" value="HotDog_dom_sf"/>
</dbReference>
<dbReference type="InterPro" id="IPR050563">
    <property type="entry name" value="4-hydroxybenzoyl-CoA_TE"/>
</dbReference>
<organism evidence="3">
    <name type="scientific">marine metagenome</name>
    <dbReference type="NCBI Taxonomy" id="408172"/>
    <lineage>
        <taxon>unclassified sequences</taxon>
        <taxon>metagenomes</taxon>
        <taxon>ecological metagenomes</taxon>
    </lineage>
</organism>
<dbReference type="CDD" id="cd00586">
    <property type="entry name" value="4HBT"/>
    <property type="match status" value="1"/>
</dbReference>
<dbReference type="Gene3D" id="3.10.129.10">
    <property type="entry name" value="Hotdog Thioesterase"/>
    <property type="match status" value="1"/>
</dbReference>
<keyword evidence="2" id="KW-0378">Hydrolase</keyword>
<sequence>MDMRNLQYSDFDFWSTIHSRWRDMDALSHINHTSYLSYMESARVDVYLELGFSGVRREMDESTILASMDVHYIEQASHPSTFEIGHRICRVGNKSFDFISVIFNKKNKRLLCSALFKLVAYNYKIDQTIPVPDVIRQRCRPFK</sequence>
<dbReference type="SUPFAM" id="SSF54637">
    <property type="entry name" value="Thioesterase/thiol ester dehydrase-isomerase"/>
    <property type="match status" value="1"/>
</dbReference>
<dbReference type="PANTHER" id="PTHR31793">
    <property type="entry name" value="4-HYDROXYBENZOYL-COA THIOESTERASE FAMILY MEMBER"/>
    <property type="match status" value="1"/>
</dbReference>
<evidence type="ECO:0000313" key="3">
    <source>
        <dbReference type="EMBL" id="SVA32545.1"/>
    </source>
</evidence>
<dbReference type="Pfam" id="PF13279">
    <property type="entry name" value="4HBT_2"/>
    <property type="match status" value="1"/>
</dbReference>
<proteinExistence type="inferred from homology"/>
<gene>
    <name evidence="3" type="ORF">METZ01_LOCUS85399</name>
</gene>
<name>A0A381UWP5_9ZZZZ</name>
<evidence type="ECO:0008006" key="4">
    <source>
        <dbReference type="Google" id="ProtNLM"/>
    </source>
</evidence>
<protein>
    <recommendedName>
        <fullName evidence="4">Thioesterase domain-containing protein</fullName>
    </recommendedName>
</protein>
<accession>A0A381UWP5</accession>